<dbReference type="InterPro" id="IPR052374">
    <property type="entry name" value="SERAC1"/>
</dbReference>
<keyword evidence="3 6" id="KW-0256">Endoplasmic reticulum</keyword>
<dbReference type="SUPFAM" id="SSF53474">
    <property type="entry name" value="alpha/beta-Hydrolases"/>
    <property type="match status" value="1"/>
</dbReference>
<keyword evidence="4" id="KW-0496">Mitochondrion</keyword>
<dbReference type="GO" id="GO:0016788">
    <property type="term" value="F:hydrolase activity, acting on ester bonds"/>
    <property type="evidence" value="ECO:0007669"/>
    <property type="project" value="InterPro"/>
</dbReference>
<reference evidence="8" key="2">
    <citation type="submission" date="2015-06" db="UniProtKB">
        <authorList>
            <consortium name="EnsemblMetazoa"/>
        </authorList>
    </citation>
    <scope>IDENTIFICATION</scope>
</reference>
<dbReference type="OMA" id="RRTEYIY"/>
<evidence type="ECO:0000313" key="8">
    <source>
        <dbReference type="EnsemblMetazoa" id="tetur08g02210.1"/>
    </source>
</evidence>
<evidence type="ECO:0000256" key="6">
    <source>
        <dbReference type="RuleBase" id="RU365011"/>
    </source>
</evidence>
<dbReference type="HOGENOM" id="CLU_023317_0_0_1"/>
<dbReference type="KEGG" id="tut:107362401"/>
<dbReference type="SUPFAM" id="SSF48371">
    <property type="entry name" value="ARM repeat"/>
    <property type="match status" value="1"/>
</dbReference>
<dbReference type="GO" id="GO:0005739">
    <property type="term" value="C:mitochondrion"/>
    <property type="evidence" value="ECO:0007669"/>
    <property type="project" value="UniProtKB-SubCell"/>
</dbReference>
<comment type="function">
    <text evidence="6">Involved in inositol deacylation of GPI-anchored proteins which plays important roles in the quality control and ER-associated degradation of GPI-anchored proteins.</text>
</comment>
<dbReference type="EMBL" id="CAEY01001943">
    <property type="status" value="NOT_ANNOTATED_CDS"/>
    <property type="molecule type" value="Genomic_DNA"/>
</dbReference>
<dbReference type="AlphaFoldDB" id="T1KAY6"/>
<keyword evidence="9" id="KW-1185">Reference proteome</keyword>
<dbReference type="GO" id="GO:0005789">
    <property type="term" value="C:endoplasmic reticulum membrane"/>
    <property type="evidence" value="ECO:0007669"/>
    <property type="project" value="UniProtKB-SubCell"/>
</dbReference>
<dbReference type="PANTHER" id="PTHR48182">
    <property type="entry name" value="PROTEIN SERAC1"/>
    <property type="match status" value="1"/>
</dbReference>
<evidence type="ECO:0000256" key="2">
    <source>
        <dbReference type="ARBA" id="ARBA00004370"/>
    </source>
</evidence>
<dbReference type="GO" id="GO:0015031">
    <property type="term" value="P:protein transport"/>
    <property type="evidence" value="ECO:0007669"/>
    <property type="project" value="UniProtKB-KW"/>
</dbReference>
<dbReference type="OrthoDB" id="5086500at2759"/>
<dbReference type="InterPro" id="IPR016024">
    <property type="entry name" value="ARM-type_fold"/>
</dbReference>
<comment type="similarity">
    <text evidence="6">Belongs to the GPI inositol-deacylase family.</text>
</comment>
<evidence type="ECO:0000256" key="1">
    <source>
        <dbReference type="ARBA" id="ARBA00004173"/>
    </source>
</evidence>
<evidence type="ECO:0000259" key="7">
    <source>
        <dbReference type="Pfam" id="PF07819"/>
    </source>
</evidence>
<keyword evidence="6" id="KW-0653">Protein transport</keyword>
<keyword evidence="6" id="KW-0378">Hydrolase</keyword>
<keyword evidence="6" id="KW-0813">Transport</keyword>
<dbReference type="InterPro" id="IPR029058">
    <property type="entry name" value="AB_hydrolase_fold"/>
</dbReference>
<dbReference type="Proteomes" id="UP000015104">
    <property type="component" value="Unassembled WGS sequence"/>
</dbReference>
<dbReference type="STRING" id="32264.T1KAY6"/>
<evidence type="ECO:0000313" key="9">
    <source>
        <dbReference type="Proteomes" id="UP000015104"/>
    </source>
</evidence>
<protein>
    <recommendedName>
        <fullName evidence="6">GPI inositol-deacylase</fullName>
        <ecNumber evidence="6">3.1.-.-</ecNumber>
    </recommendedName>
</protein>
<keyword evidence="5 6" id="KW-0472">Membrane</keyword>
<dbReference type="InterPro" id="IPR012908">
    <property type="entry name" value="PGAP1-ab_dom-like"/>
</dbReference>
<comment type="subcellular location">
    <subcellularLocation>
        <location evidence="6">Endoplasmic reticulum membrane</location>
    </subcellularLocation>
    <subcellularLocation>
        <location evidence="2">Membrane</location>
    </subcellularLocation>
    <subcellularLocation>
        <location evidence="1">Mitochondrion</location>
    </subcellularLocation>
</comment>
<dbReference type="Gene3D" id="3.40.50.1820">
    <property type="entry name" value="alpha/beta hydrolase"/>
    <property type="match status" value="1"/>
</dbReference>
<gene>
    <name evidence="8" type="primary">107362401</name>
</gene>
<dbReference type="eggNOG" id="KOG2029">
    <property type="taxonomic scope" value="Eukaryota"/>
</dbReference>
<dbReference type="Pfam" id="PF07819">
    <property type="entry name" value="PGAP1"/>
    <property type="match status" value="1"/>
</dbReference>
<evidence type="ECO:0000256" key="4">
    <source>
        <dbReference type="ARBA" id="ARBA00023128"/>
    </source>
</evidence>
<proteinExistence type="inferred from homology"/>
<organism evidence="8 9">
    <name type="scientific">Tetranychus urticae</name>
    <name type="common">Two-spotted spider mite</name>
    <dbReference type="NCBI Taxonomy" id="32264"/>
    <lineage>
        <taxon>Eukaryota</taxon>
        <taxon>Metazoa</taxon>
        <taxon>Ecdysozoa</taxon>
        <taxon>Arthropoda</taxon>
        <taxon>Chelicerata</taxon>
        <taxon>Arachnida</taxon>
        <taxon>Acari</taxon>
        <taxon>Acariformes</taxon>
        <taxon>Trombidiformes</taxon>
        <taxon>Prostigmata</taxon>
        <taxon>Eleutherengona</taxon>
        <taxon>Raphignathae</taxon>
        <taxon>Tetranychoidea</taxon>
        <taxon>Tetranychidae</taxon>
        <taxon>Tetranychus</taxon>
    </lineage>
</organism>
<dbReference type="PANTHER" id="PTHR48182:SF2">
    <property type="entry name" value="PROTEIN SERAC1"/>
    <property type="match status" value="1"/>
</dbReference>
<dbReference type="EC" id="3.1.-.-" evidence="6"/>
<dbReference type="EnsemblMetazoa" id="tetur08g02210.1">
    <property type="protein sequence ID" value="tetur08g02210.1"/>
    <property type="gene ID" value="tetur08g02210"/>
</dbReference>
<accession>T1KAY6</accession>
<sequence>MQSISKHRYKLIKIGSVVVVIGTGLLSYQKFVTKPDSTQPLPTSNDDYIYLSPVVEGYDVDESEKRLRKSLNYLRFAKSRNLKLQNFCLNNLAKMKNLEDYHCRRIAMLCDFQSSCKLARIKDVDLRLFRPPLNIHLRRGDIFEILNDLYKAFPDSDCANFFALMAFRTKIRIKTVESALEDELRDNYLSKQGINLLCLQALIRYAMVNEKTCQLMIDKGLMACLLNLRDSFIDDFEINAAIVKLLSQLSQHKFSHNHFFSTGWIGILAGWLKPDVPLELRLPAAKILHNLDNDKIVLGNHLYLLHPTYSDKDYDYDVVFFHGLMGGVYRTWRQYSGSWTEGNQTRCWPQDWLPLDVPDLRIIAIDYHSSLFERKANCIPEARSLRDRAELLINELLKAGLGKRPIILIGHSMGGLLIKQILVNCHSKNDPDHSKLLDAVKGIVFYSVPHRGSGATKLSLNLQRILIPSQEIKDLIKDSPVLTDLHQKFISLLSTKKIDIISFGEKEQVQVNIKGVKVNALLVPTESSHLDVGEFHILNTNHFLTCKPYDQSSPSYTIVRDFIQSIIDKTSPKAVDPMSLTERIISSES</sequence>
<reference evidence="9" key="1">
    <citation type="submission" date="2011-08" db="EMBL/GenBank/DDBJ databases">
        <authorList>
            <person name="Rombauts S."/>
        </authorList>
    </citation>
    <scope>NUCLEOTIDE SEQUENCE</scope>
    <source>
        <strain evidence="9">London</strain>
    </source>
</reference>
<evidence type="ECO:0000256" key="5">
    <source>
        <dbReference type="ARBA" id="ARBA00023136"/>
    </source>
</evidence>
<feature type="domain" description="GPI inositol-deacylase PGAP1-like alpha/beta" evidence="7">
    <location>
        <begin position="318"/>
        <end position="453"/>
    </location>
</feature>
<evidence type="ECO:0000256" key="3">
    <source>
        <dbReference type="ARBA" id="ARBA00022824"/>
    </source>
</evidence>
<name>T1KAY6_TETUR</name>